<evidence type="ECO:0000256" key="1">
    <source>
        <dbReference type="SAM" id="MobiDB-lite"/>
    </source>
</evidence>
<protein>
    <recommendedName>
        <fullName evidence="4">Transposase</fullName>
    </recommendedName>
</protein>
<evidence type="ECO:0008006" key="4">
    <source>
        <dbReference type="Google" id="ProtNLM"/>
    </source>
</evidence>
<dbReference type="Proteomes" id="UP001174932">
    <property type="component" value="Unassembled WGS sequence"/>
</dbReference>
<gene>
    <name evidence="2" type="ORF">Q4481_14805</name>
</gene>
<feature type="region of interest" description="Disordered" evidence="1">
    <location>
        <begin position="18"/>
        <end position="54"/>
    </location>
</feature>
<comment type="caution">
    <text evidence="2">The sequence shown here is derived from an EMBL/GenBank/DDBJ whole genome shotgun (WGS) entry which is preliminary data.</text>
</comment>
<evidence type="ECO:0000313" key="2">
    <source>
        <dbReference type="EMBL" id="MDO6965235.1"/>
    </source>
</evidence>
<dbReference type="EMBL" id="JAUOZU010000009">
    <property type="protein sequence ID" value="MDO6965235.1"/>
    <property type="molecule type" value="Genomic_DNA"/>
</dbReference>
<proteinExistence type="predicted"/>
<reference evidence="2" key="2">
    <citation type="submission" date="2023-07" db="EMBL/GenBank/DDBJ databases">
        <authorList>
            <person name="Shen H."/>
        </authorList>
    </citation>
    <scope>NUCLEOTIDE SEQUENCE</scope>
    <source>
        <strain evidence="2">TNR-22</strain>
    </source>
</reference>
<name>A0ABT8YND7_9HYPH</name>
<keyword evidence="3" id="KW-1185">Reference proteome</keyword>
<sequence length="74" mass="8251">MDGRTQLQAFIDGLTKKSVLPPAKNERKQANNSAKTGFSAKRNTRRMNPPQAAALSGEYRLCKSIGRREWTNGM</sequence>
<reference evidence="2" key="1">
    <citation type="journal article" date="2015" name="Int. J. Syst. Evol. Microbiol.">
        <title>Rhizobium alvei sp. nov., isolated from a freshwater river.</title>
        <authorList>
            <person name="Sheu S.Y."/>
            <person name="Huang H.W."/>
            <person name="Young C.C."/>
            <person name="Chen W.M."/>
        </authorList>
    </citation>
    <scope>NUCLEOTIDE SEQUENCE</scope>
    <source>
        <strain evidence="2">TNR-22</strain>
    </source>
</reference>
<organism evidence="2 3">
    <name type="scientific">Rhizobium alvei</name>
    <dbReference type="NCBI Taxonomy" id="1132659"/>
    <lineage>
        <taxon>Bacteria</taxon>
        <taxon>Pseudomonadati</taxon>
        <taxon>Pseudomonadota</taxon>
        <taxon>Alphaproteobacteria</taxon>
        <taxon>Hyphomicrobiales</taxon>
        <taxon>Rhizobiaceae</taxon>
        <taxon>Rhizobium/Agrobacterium group</taxon>
        <taxon>Rhizobium</taxon>
    </lineage>
</organism>
<dbReference type="RefSeq" id="WP_304377166.1">
    <property type="nucleotide sequence ID" value="NZ_JAUOZU010000009.1"/>
</dbReference>
<accession>A0ABT8YND7</accession>
<evidence type="ECO:0000313" key="3">
    <source>
        <dbReference type="Proteomes" id="UP001174932"/>
    </source>
</evidence>